<evidence type="ECO:0000313" key="2">
    <source>
        <dbReference type="Proteomes" id="UP000647587"/>
    </source>
</evidence>
<gene>
    <name evidence="1" type="ORF">GCM10008955_03260</name>
</gene>
<sequence>MAAHDYAAATVLLEVLTPAYRQQAAPLALQLGQPRLAAAWTDQPLLQVAALLRLGEPAAALEVLREQGQSARPAALRARAVWQLQQQDARSLAEEARRRAQAEGDAAALVAVATLRGEQCLEDPFAALRALAEGLKIAELTGDPADAHLLAVLGHAQLRMGSGKGRRTAEKALERSLPASPARVLALLALDQPEEAMAQASSGELAAVWWRGFITSGSASGSEMGHTVVDG</sequence>
<dbReference type="EMBL" id="BMPP01000001">
    <property type="protein sequence ID" value="GGK13319.1"/>
    <property type="molecule type" value="Genomic_DNA"/>
</dbReference>
<protein>
    <submittedName>
        <fullName evidence="1">Uncharacterized protein</fullName>
    </submittedName>
</protein>
<accession>A0ABQ2EIT7</accession>
<keyword evidence="2" id="KW-1185">Reference proteome</keyword>
<proteinExistence type="predicted"/>
<dbReference type="Proteomes" id="UP000647587">
    <property type="component" value="Unassembled WGS sequence"/>
</dbReference>
<comment type="caution">
    <text evidence="1">The sequence shown here is derived from an EMBL/GenBank/DDBJ whole genome shotgun (WGS) entry which is preliminary data.</text>
</comment>
<organism evidence="1 2">
    <name type="scientific">Deinococcus malanensis</name>
    <dbReference type="NCBI Taxonomy" id="1706855"/>
    <lineage>
        <taxon>Bacteria</taxon>
        <taxon>Thermotogati</taxon>
        <taxon>Deinococcota</taxon>
        <taxon>Deinococci</taxon>
        <taxon>Deinococcales</taxon>
        <taxon>Deinococcaceae</taxon>
        <taxon>Deinococcus</taxon>
    </lineage>
</organism>
<name>A0ABQ2EIT7_9DEIO</name>
<reference evidence="2" key="1">
    <citation type="journal article" date="2019" name="Int. J. Syst. Evol. Microbiol.">
        <title>The Global Catalogue of Microorganisms (GCM) 10K type strain sequencing project: providing services to taxonomists for standard genome sequencing and annotation.</title>
        <authorList>
            <consortium name="The Broad Institute Genomics Platform"/>
            <consortium name="The Broad Institute Genome Sequencing Center for Infectious Disease"/>
            <person name="Wu L."/>
            <person name="Ma J."/>
        </authorList>
    </citation>
    <scope>NUCLEOTIDE SEQUENCE [LARGE SCALE GENOMIC DNA]</scope>
    <source>
        <strain evidence="2">JCM 30331</strain>
    </source>
</reference>
<evidence type="ECO:0000313" key="1">
    <source>
        <dbReference type="EMBL" id="GGK13319.1"/>
    </source>
</evidence>